<dbReference type="GO" id="GO:0003964">
    <property type="term" value="F:RNA-directed DNA polymerase activity"/>
    <property type="evidence" value="ECO:0007669"/>
    <property type="project" value="UniProtKB-KW"/>
</dbReference>
<dbReference type="Proteomes" id="UP000238479">
    <property type="component" value="Chromosome 1"/>
</dbReference>
<dbReference type="OMA" id="HADWARS"/>
<keyword evidence="1" id="KW-0695">RNA-directed DNA polymerase</keyword>
<evidence type="ECO:0000313" key="2">
    <source>
        <dbReference type="Proteomes" id="UP000238479"/>
    </source>
</evidence>
<dbReference type="AlphaFoldDB" id="A0A2P6S6Y5"/>
<accession>A0A2P6S6Y5</accession>
<proteinExistence type="predicted"/>
<dbReference type="InterPro" id="IPR043502">
    <property type="entry name" value="DNA/RNA_pol_sf"/>
</dbReference>
<dbReference type="EC" id="2.7.7.49" evidence="1"/>
<keyword evidence="1" id="KW-0808">Transferase</keyword>
<gene>
    <name evidence="1" type="ORF">RchiOBHm_Chr1g0313691</name>
</gene>
<evidence type="ECO:0000313" key="1">
    <source>
        <dbReference type="EMBL" id="PRQ54450.1"/>
    </source>
</evidence>
<dbReference type="EMBL" id="PDCK01000039">
    <property type="protein sequence ID" value="PRQ54450.1"/>
    <property type="molecule type" value="Genomic_DNA"/>
</dbReference>
<dbReference type="PANTHER" id="PTHR11439:SF455">
    <property type="entry name" value="RLK (RECEPTOR-LIKE PROTEIN KINASE) 8, PUTATIVE-RELATED"/>
    <property type="match status" value="1"/>
</dbReference>
<keyword evidence="1" id="KW-0548">Nucleotidyltransferase</keyword>
<comment type="caution">
    <text evidence="1">The sequence shown here is derived from an EMBL/GenBank/DDBJ whole genome shotgun (WGS) entry which is preliminary data.</text>
</comment>
<protein>
    <submittedName>
        <fullName evidence="1">Putative RNA-directed DNA polymerase</fullName>
        <ecNumber evidence="1">2.7.7.49</ecNumber>
    </submittedName>
</protein>
<organism evidence="1 2">
    <name type="scientific">Rosa chinensis</name>
    <name type="common">China rose</name>
    <dbReference type="NCBI Taxonomy" id="74649"/>
    <lineage>
        <taxon>Eukaryota</taxon>
        <taxon>Viridiplantae</taxon>
        <taxon>Streptophyta</taxon>
        <taxon>Embryophyta</taxon>
        <taxon>Tracheophyta</taxon>
        <taxon>Spermatophyta</taxon>
        <taxon>Magnoliopsida</taxon>
        <taxon>eudicotyledons</taxon>
        <taxon>Gunneridae</taxon>
        <taxon>Pentapetalae</taxon>
        <taxon>rosids</taxon>
        <taxon>fabids</taxon>
        <taxon>Rosales</taxon>
        <taxon>Rosaceae</taxon>
        <taxon>Rosoideae</taxon>
        <taxon>Rosoideae incertae sedis</taxon>
        <taxon>Rosa</taxon>
    </lineage>
</organism>
<dbReference type="CDD" id="cd09272">
    <property type="entry name" value="RNase_HI_RT_Ty1"/>
    <property type="match status" value="1"/>
</dbReference>
<name>A0A2P6S6Y5_ROSCH</name>
<keyword evidence="2" id="KW-1185">Reference proteome</keyword>
<dbReference type="Gramene" id="PRQ54450">
    <property type="protein sequence ID" value="PRQ54450"/>
    <property type="gene ID" value="RchiOBHm_Chr1g0313691"/>
</dbReference>
<dbReference type="SUPFAM" id="SSF56672">
    <property type="entry name" value="DNA/RNA polymerases"/>
    <property type="match status" value="1"/>
</dbReference>
<reference evidence="1 2" key="1">
    <citation type="journal article" date="2018" name="Nat. Genet.">
        <title>The Rosa genome provides new insights in the design of modern roses.</title>
        <authorList>
            <person name="Bendahmane M."/>
        </authorList>
    </citation>
    <scope>NUCLEOTIDE SEQUENCE [LARGE SCALE GENOMIC DNA]</scope>
    <source>
        <strain evidence="2">cv. Old Blush</strain>
    </source>
</reference>
<dbReference type="STRING" id="74649.A0A2P6S6Y5"/>
<dbReference type="PANTHER" id="PTHR11439">
    <property type="entry name" value="GAG-POL-RELATED RETROTRANSPOSON"/>
    <property type="match status" value="1"/>
</dbReference>
<sequence length="241" mass="27345">MLKDEGIPLANPTLYRSIVGALQYLTFTRPDIAYAVNTVCQFMTAPTDIHYAAVKRILRYLQGTIKNGLFYKYGSSPTYITAYCDADWAGEINQRRSTTGFIVYLGYCPISWQSKKQGSVSRSSTEAEYRSLANTAADISWIRHILCDLHVRVPAPPLLKCDNLSAIALCSNLVFHSRIKHLDNDFHFVRERVQRRDLMLQYVPTSHQTADIFTKGLHSPVFKEHCTNLSVFSPTEIEGRC</sequence>